<organism evidence="1 2">
    <name type="scientific">Xaviernesmea oryzae</name>
    <dbReference type="NCBI Taxonomy" id="464029"/>
    <lineage>
        <taxon>Bacteria</taxon>
        <taxon>Pseudomonadati</taxon>
        <taxon>Pseudomonadota</taxon>
        <taxon>Alphaproteobacteria</taxon>
        <taxon>Hyphomicrobiales</taxon>
        <taxon>Rhizobiaceae</taxon>
        <taxon>Rhizobium/Agrobacterium group</taxon>
        <taxon>Xaviernesmea</taxon>
    </lineage>
</organism>
<evidence type="ECO:0000313" key="2">
    <source>
        <dbReference type="Proteomes" id="UP000186364"/>
    </source>
</evidence>
<protein>
    <submittedName>
        <fullName evidence="1">Uncharacterized protein</fullName>
    </submittedName>
</protein>
<dbReference type="Proteomes" id="UP000186364">
    <property type="component" value="Unassembled WGS sequence"/>
</dbReference>
<proteinExistence type="predicted"/>
<dbReference type="AlphaFoldDB" id="A0A1Q9B096"/>
<sequence length="78" mass="8851">MLGTSHKHDHQRGLALFGGSLHYTLYHFEKWPRGRVRFFQLDDAMRRVLCAVLGLMQGQAAKKANLTAKRSEAILENG</sequence>
<evidence type="ECO:0000313" key="1">
    <source>
        <dbReference type="EMBL" id="OLP61400.1"/>
    </source>
</evidence>
<dbReference type="EMBL" id="MKIP01000032">
    <property type="protein sequence ID" value="OLP61400.1"/>
    <property type="molecule type" value="Genomic_DNA"/>
</dbReference>
<comment type="caution">
    <text evidence="1">The sequence shown here is derived from an EMBL/GenBank/DDBJ whole genome shotgun (WGS) entry which is preliminary data.</text>
</comment>
<accession>A0A1Q9B096</accession>
<keyword evidence="2" id="KW-1185">Reference proteome</keyword>
<gene>
    <name evidence="1" type="ORF">BJF93_00170</name>
</gene>
<reference evidence="1 2" key="1">
    <citation type="submission" date="2016-09" db="EMBL/GenBank/DDBJ databases">
        <title>Rhizobium sp. nov., a novel species isolated from the rice rhizosphere.</title>
        <authorList>
            <person name="Zhao J."/>
            <person name="Zhang X."/>
        </authorList>
    </citation>
    <scope>NUCLEOTIDE SEQUENCE [LARGE SCALE GENOMIC DNA]</scope>
    <source>
        <strain evidence="1 2">1.7048</strain>
    </source>
</reference>
<name>A0A1Q9B096_9HYPH</name>